<protein>
    <recommendedName>
        <fullName evidence="2">Right handed beta helix domain-containing protein</fullName>
    </recommendedName>
</protein>
<feature type="signal peptide" evidence="1">
    <location>
        <begin position="1"/>
        <end position="21"/>
    </location>
</feature>
<dbReference type="InterPro" id="IPR011050">
    <property type="entry name" value="Pectin_lyase_fold/virulence"/>
</dbReference>
<dbReference type="Gene3D" id="2.30.30.40">
    <property type="entry name" value="SH3 Domains"/>
    <property type="match status" value="1"/>
</dbReference>
<evidence type="ECO:0000256" key="1">
    <source>
        <dbReference type="SAM" id="SignalP"/>
    </source>
</evidence>
<dbReference type="Proteomes" id="UP000008634">
    <property type="component" value="Chromosome"/>
</dbReference>
<dbReference type="RefSeq" id="WP_013549120.1">
    <property type="nucleotide sequence ID" value="NC_014934.1"/>
</dbReference>
<dbReference type="InterPro" id="IPR012334">
    <property type="entry name" value="Pectin_lyas_fold"/>
</dbReference>
<dbReference type="eggNOG" id="ENOG5031MXF">
    <property type="taxonomic scope" value="Bacteria"/>
</dbReference>
<feature type="domain" description="Right handed beta helix" evidence="2">
    <location>
        <begin position="198"/>
        <end position="321"/>
    </location>
</feature>
<evidence type="ECO:0000313" key="3">
    <source>
        <dbReference type="EMBL" id="ADV47625.1"/>
    </source>
</evidence>
<dbReference type="EMBL" id="CP002453">
    <property type="protein sequence ID" value="ADV47625.1"/>
    <property type="molecule type" value="Genomic_DNA"/>
</dbReference>
<dbReference type="HOGENOM" id="CLU_389184_0_0_10"/>
<evidence type="ECO:0000259" key="2">
    <source>
        <dbReference type="Pfam" id="PF13229"/>
    </source>
</evidence>
<dbReference type="InterPro" id="IPR039448">
    <property type="entry name" value="Beta_helix"/>
</dbReference>
<keyword evidence="4" id="KW-1185">Reference proteome</keyword>
<dbReference type="KEGG" id="cao:Celal_0280"/>
<organism evidence="3 4">
    <name type="scientific">Cellulophaga algicola (strain DSM 14237 / IC166 / ACAM 630)</name>
    <dbReference type="NCBI Taxonomy" id="688270"/>
    <lineage>
        <taxon>Bacteria</taxon>
        <taxon>Pseudomonadati</taxon>
        <taxon>Bacteroidota</taxon>
        <taxon>Flavobacteriia</taxon>
        <taxon>Flavobacteriales</taxon>
        <taxon>Flavobacteriaceae</taxon>
        <taxon>Cellulophaga</taxon>
    </lineage>
</organism>
<dbReference type="SUPFAM" id="SSF51126">
    <property type="entry name" value="Pectin lyase-like"/>
    <property type="match status" value="1"/>
</dbReference>
<dbReference type="STRING" id="688270.Celal_0280"/>
<dbReference type="OrthoDB" id="1425490at2"/>
<proteinExistence type="predicted"/>
<name>E6X8N8_CELAD</name>
<keyword evidence="1" id="KW-0732">Signal</keyword>
<reference evidence="3 4" key="1">
    <citation type="journal article" date="2010" name="Stand. Genomic Sci.">
        <title>Complete genome sequence of Cellulophaga algicola type strain (IC166).</title>
        <authorList>
            <person name="Abt B."/>
            <person name="Lu M."/>
            <person name="Misra M."/>
            <person name="Han C."/>
            <person name="Nolan M."/>
            <person name="Lucas S."/>
            <person name="Hammon N."/>
            <person name="Deshpande S."/>
            <person name="Cheng J.F."/>
            <person name="Tapia R."/>
            <person name="Goodwin L."/>
            <person name="Pitluck S."/>
            <person name="Liolios K."/>
            <person name="Pagani I."/>
            <person name="Ivanova N."/>
            <person name="Mavromatis K."/>
            <person name="Ovchinikova G."/>
            <person name="Pati A."/>
            <person name="Chen A."/>
            <person name="Palaniappan K."/>
            <person name="Land M."/>
            <person name="Hauser L."/>
            <person name="Chang Y.J."/>
            <person name="Jeffries C.D."/>
            <person name="Detter J.C."/>
            <person name="Brambilla E."/>
            <person name="Rohde M."/>
            <person name="Tindall B.J."/>
            <person name="Goker M."/>
            <person name="Woyke T."/>
            <person name="Bristow J."/>
            <person name="Eisen J.A."/>
            <person name="Markowitz V."/>
            <person name="Hugenholtz P."/>
            <person name="Kyrpides N.C."/>
            <person name="Klenk H.P."/>
            <person name="Lapidus A."/>
        </authorList>
    </citation>
    <scope>NUCLEOTIDE SEQUENCE [LARGE SCALE GENOMIC DNA]</scope>
    <source>
        <strain evidence="4">DSM 14237 / IC166 / ACAM 630</strain>
    </source>
</reference>
<gene>
    <name evidence="3" type="ordered locus">Celal_0280</name>
</gene>
<sequence length="709" mass="80236">MKLYFKLICLLVFFSQIGLNANNRTKRSSNKITIKKETNQQSQPVYFAANLKEFLDALGANRTIIITNDIYIKEELNQVVTDTSKFFMKQPNANGIGGQPKYNNEFYAIEGAYWSSVATKESLTKNNFSEFIKDEIKLVVKKAHNLTIMTNNSSSIIMTQSEDEVISFEELTNFTLLNLSIFHEIETDGGCGEFAPVIAFKNATHITVDNCKLNGSGTEGIHTNNVNGLTVVHTDVFNCNKRGFSFEKSKGIIISNCTIYSNTLTNSPSIFYLIESEVQILKTSITSNTSDTSAPMVYKDDKSTITFKECYIAENTNFTITPEIMAGTIKNPVEISEKEGIYTPYKNYFVNAKSGLNYRATPKGKIVGKFPINTKVTVIKYTKVFDEITDGGKVLKGEWVGIQQKTDTVYVFNSFLSSSPTDLELKIYELSPYYKEENGDTRTAFVNLSDTYFSSIKYDNMLLNQEITSDTIVLNLKQRALFLKKINISDADTIFIYEIENDTVYSYNVKNLPLIACVNIYVGASENESDFEFGFDLGKLTINYSNFVYVGKENPFQTKQLKPMVWKTIANKDFPIKFDAKVVNKDIRSWFDGVIPEKSYIFKDNNYNYFIQNLERDGSVNYRYMVVLNATSNELIFSDVLIDSEGSYLIPLNTEDNENAYNEIQWSGALFIDKPVVTFGYEGYSFGCPSITLISKTAPPISILCDNRH</sequence>
<evidence type="ECO:0000313" key="4">
    <source>
        <dbReference type="Proteomes" id="UP000008634"/>
    </source>
</evidence>
<dbReference type="AlphaFoldDB" id="E6X8N8"/>
<dbReference type="Gene3D" id="2.160.20.10">
    <property type="entry name" value="Single-stranded right-handed beta-helix, Pectin lyase-like"/>
    <property type="match status" value="1"/>
</dbReference>
<dbReference type="Pfam" id="PF13229">
    <property type="entry name" value="Beta_helix"/>
    <property type="match status" value="1"/>
</dbReference>
<feature type="chain" id="PRO_5003212867" description="Right handed beta helix domain-containing protein" evidence="1">
    <location>
        <begin position="22"/>
        <end position="709"/>
    </location>
</feature>
<accession>E6X8N8</accession>